<evidence type="ECO:0000313" key="3">
    <source>
        <dbReference type="Proteomes" id="UP001367030"/>
    </source>
</evidence>
<comment type="caution">
    <text evidence="2">The sequence shown here is derived from an EMBL/GenBank/DDBJ whole genome shotgun (WGS) entry which is preliminary data.</text>
</comment>
<dbReference type="Proteomes" id="UP001367030">
    <property type="component" value="Unassembled WGS sequence"/>
</dbReference>
<dbReference type="RefSeq" id="WP_340334656.1">
    <property type="nucleotide sequence ID" value="NZ_JBBKZS010000003.1"/>
</dbReference>
<organism evidence="2 3">
    <name type="scientific">Variovorax robiniae</name>
    <dbReference type="NCBI Taxonomy" id="1836199"/>
    <lineage>
        <taxon>Bacteria</taxon>
        <taxon>Pseudomonadati</taxon>
        <taxon>Pseudomonadota</taxon>
        <taxon>Betaproteobacteria</taxon>
        <taxon>Burkholderiales</taxon>
        <taxon>Comamonadaceae</taxon>
        <taxon>Variovorax</taxon>
    </lineage>
</organism>
<keyword evidence="1" id="KW-0472">Membrane</keyword>
<keyword evidence="1" id="KW-0812">Transmembrane</keyword>
<dbReference type="PROSITE" id="PS51257">
    <property type="entry name" value="PROKAR_LIPOPROTEIN"/>
    <property type="match status" value="1"/>
</dbReference>
<keyword evidence="1" id="KW-1133">Transmembrane helix</keyword>
<evidence type="ECO:0000256" key="1">
    <source>
        <dbReference type="SAM" id="Phobius"/>
    </source>
</evidence>
<evidence type="ECO:0000313" key="2">
    <source>
        <dbReference type="EMBL" id="MEJ8854556.1"/>
    </source>
</evidence>
<keyword evidence="3" id="KW-1185">Reference proteome</keyword>
<sequence>MRTCSLDQCWKLARIIVGALGCALLVACSSVKLAYNNLPTVTWWWLDGYVDLDATQSPRVREALAQLLDWHRRNELPRFIPLLQKAQSLAPDTLTAEQVCALSDEIRDRLLAFAVQAEAPGAELVLSLGDAQLQHLQRKYAKVNESYRKDWLVLDANKRQDKRFDQLLDRYEDFYGPLDKSQRELLRQLVAQSVFSAERFDAQRRTRQQEALALLRGLRAGSPSPAEAPGTQDMQAAQAALNGYVQRTAHPPPGPWRDYQQALSMEGCRNLAALHNTTTPAQRERAARRLRDYENDVRQLAAS</sequence>
<name>A0ABU8X4B7_9BURK</name>
<gene>
    <name evidence="2" type="ORF">WKW79_08250</name>
</gene>
<feature type="transmembrane region" description="Helical" evidence="1">
    <location>
        <begin position="12"/>
        <end position="35"/>
    </location>
</feature>
<proteinExistence type="predicted"/>
<accession>A0ABU8X4B7</accession>
<protein>
    <submittedName>
        <fullName evidence="2">DUF6279 family lipoprotein</fullName>
    </submittedName>
</protein>
<keyword evidence="2" id="KW-0449">Lipoprotein</keyword>
<dbReference type="Pfam" id="PF19795">
    <property type="entry name" value="DUF6279"/>
    <property type="match status" value="1"/>
</dbReference>
<dbReference type="EMBL" id="JBBKZS010000003">
    <property type="protein sequence ID" value="MEJ8854556.1"/>
    <property type="molecule type" value="Genomic_DNA"/>
</dbReference>
<reference evidence="2 3" key="1">
    <citation type="submission" date="2024-03" db="EMBL/GenBank/DDBJ databases">
        <title>Novel species of the genus Variovorax.</title>
        <authorList>
            <person name="Liu Q."/>
            <person name="Xin Y.-H."/>
        </authorList>
    </citation>
    <scope>NUCLEOTIDE SEQUENCE [LARGE SCALE GENOMIC DNA]</scope>
    <source>
        <strain evidence="2 3">KACC 18901</strain>
    </source>
</reference>